<dbReference type="Proteomes" id="UP000006443">
    <property type="component" value="Unassembled WGS sequence"/>
</dbReference>
<name>C0GHD7_DETAL</name>
<dbReference type="PANTHER" id="PTHR36454">
    <property type="entry name" value="LMO2823 PROTEIN"/>
    <property type="match status" value="1"/>
</dbReference>
<dbReference type="OrthoDB" id="9781616at2"/>
<keyword evidence="2" id="KW-1185">Reference proteome</keyword>
<dbReference type="PIRSF" id="PIRSF033563">
    <property type="entry name" value="UCP033563"/>
    <property type="match status" value="1"/>
</dbReference>
<dbReference type="PANTHER" id="PTHR36454:SF1">
    <property type="entry name" value="DUF1015 DOMAIN-CONTAINING PROTEIN"/>
    <property type="match status" value="1"/>
</dbReference>
<dbReference type="EMBL" id="ACJM01000009">
    <property type="protein sequence ID" value="EEG77143.1"/>
    <property type="molecule type" value="Genomic_DNA"/>
</dbReference>
<comment type="caution">
    <text evidence="1">The sequence shown here is derived from an EMBL/GenBank/DDBJ whole genome shotgun (WGS) entry which is preliminary data.</text>
</comment>
<proteinExistence type="predicted"/>
<accession>C0GHD7</accession>
<organism evidence="1 2">
    <name type="scientific">Dethiobacter alkaliphilus AHT 1</name>
    <dbReference type="NCBI Taxonomy" id="555088"/>
    <lineage>
        <taxon>Bacteria</taxon>
        <taxon>Bacillati</taxon>
        <taxon>Bacillota</taxon>
        <taxon>Dethiobacteria</taxon>
        <taxon>Dethiobacterales</taxon>
        <taxon>Dethiobacteraceae</taxon>
        <taxon>Dethiobacter</taxon>
    </lineage>
</organism>
<dbReference type="RefSeq" id="WP_008516896.1">
    <property type="nucleotide sequence ID" value="NZ_ACJM01000009.1"/>
</dbReference>
<evidence type="ECO:0008006" key="3">
    <source>
        <dbReference type="Google" id="ProtNLM"/>
    </source>
</evidence>
<gene>
    <name evidence="1" type="ORF">DealDRAFT_1896</name>
</gene>
<dbReference type="eggNOG" id="COG4198">
    <property type="taxonomic scope" value="Bacteria"/>
</dbReference>
<sequence length="441" mass="50470">MAKIVPIRGVRYNPEKAGEMADLVTPPYDVIDEAEQRRFYEKNDYNVIRLEYGEVQSTDHQQENRYTRAREFFTSWLEEEILIHDENSSIYLYEQEFTAGDTRLTRSGFIAGVGVEDYETGKILPHEETLSKAKADRLELLRHCHANFSPIFGLYDDPALTVENIAARYKQELPDLMFTDEGGETHRLWIVSDKEDLQTIQSFFTPQKVYIADGHHRYETALNFHKEMQAQGKNDFGFCLMTLVNLHDPGLVIYPTHRMIKNVQNFNKDTFTEELSKVFTIKELELPAANRAENLSTALQNMENKIDNQHAFLAYVGDGKLYELTFPRDVDNHVMAHRCGSKSPAWRNLDVAVLQCLILEDILGIDQEARTGGVNLAYTREEVGALDKVDSGDFQAVIFMNPTLVREVTEVAAAGDKMPQKSTYFYPKLITGLVINDFTVK</sequence>
<evidence type="ECO:0000313" key="2">
    <source>
        <dbReference type="Proteomes" id="UP000006443"/>
    </source>
</evidence>
<reference evidence="1 2" key="1">
    <citation type="submission" date="2009-02" db="EMBL/GenBank/DDBJ databases">
        <title>Sequencing of the draft genome and assembly of Dethiobacter alkaliphilus AHT 1.</title>
        <authorList>
            <consortium name="US DOE Joint Genome Institute (JGI-PGF)"/>
            <person name="Lucas S."/>
            <person name="Copeland A."/>
            <person name="Lapidus A."/>
            <person name="Glavina del Rio T."/>
            <person name="Dalin E."/>
            <person name="Tice H."/>
            <person name="Bruce D."/>
            <person name="Goodwin L."/>
            <person name="Pitluck S."/>
            <person name="Larimer F."/>
            <person name="Land M.L."/>
            <person name="Hauser L."/>
            <person name="Muyzer G."/>
        </authorList>
    </citation>
    <scope>NUCLEOTIDE SEQUENCE [LARGE SCALE GENOMIC DNA]</scope>
    <source>
        <strain evidence="1 2">AHT 1</strain>
    </source>
</reference>
<evidence type="ECO:0000313" key="1">
    <source>
        <dbReference type="EMBL" id="EEG77143.1"/>
    </source>
</evidence>
<protein>
    <recommendedName>
        <fullName evidence="3">DUF1015 domain-containing protein</fullName>
    </recommendedName>
</protein>
<dbReference type="InterPro" id="IPR008323">
    <property type="entry name" value="UCP033563"/>
</dbReference>
<dbReference type="STRING" id="555088.DealDRAFT_1896"/>
<dbReference type="Pfam" id="PF06245">
    <property type="entry name" value="DUF1015"/>
    <property type="match status" value="1"/>
</dbReference>
<dbReference type="AlphaFoldDB" id="C0GHD7"/>